<evidence type="ECO:0000256" key="2">
    <source>
        <dbReference type="ARBA" id="ARBA00023125"/>
    </source>
</evidence>
<dbReference type="InterPro" id="IPR029016">
    <property type="entry name" value="GAF-like_dom_sf"/>
</dbReference>
<name>A0A1H9PQ36_9PSEU</name>
<dbReference type="SMART" id="SM00346">
    <property type="entry name" value="HTH_ICLR"/>
    <property type="match status" value="1"/>
</dbReference>
<evidence type="ECO:0000259" key="4">
    <source>
        <dbReference type="PROSITE" id="PS51077"/>
    </source>
</evidence>
<dbReference type="Gene3D" id="3.30.450.40">
    <property type="match status" value="1"/>
</dbReference>
<dbReference type="InterPro" id="IPR005471">
    <property type="entry name" value="Tscrpt_reg_IclR_N"/>
</dbReference>
<dbReference type="InterPro" id="IPR050707">
    <property type="entry name" value="HTH_MetabolicPath_Reg"/>
</dbReference>
<evidence type="ECO:0000256" key="1">
    <source>
        <dbReference type="ARBA" id="ARBA00023015"/>
    </source>
</evidence>
<dbReference type="AlphaFoldDB" id="A0A1H9PQ36"/>
<dbReference type="Pfam" id="PF09339">
    <property type="entry name" value="HTH_IclR"/>
    <property type="match status" value="1"/>
</dbReference>
<dbReference type="InterPro" id="IPR036390">
    <property type="entry name" value="WH_DNA-bd_sf"/>
</dbReference>
<dbReference type="PANTHER" id="PTHR30136">
    <property type="entry name" value="HELIX-TURN-HELIX TRANSCRIPTIONAL REGULATOR, ICLR FAMILY"/>
    <property type="match status" value="1"/>
</dbReference>
<dbReference type="PROSITE" id="PS51077">
    <property type="entry name" value="HTH_ICLR"/>
    <property type="match status" value="1"/>
</dbReference>
<evidence type="ECO:0000256" key="3">
    <source>
        <dbReference type="ARBA" id="ARBA00023163"/>
    </source>
</evidence>
<dbReference type="InterPro" id="IPR014757">
    <property type="entry name" value="Tscrpt_reg_IclR_C"/>
</dbReference>
<dbReference type="SUPFAM" id="SSF46785">
    <property type="entry name" value="Winged helix' DNA-binding domain"/>
    <property type="match status" value="1"/>
</dbReference>
<dbReference type="GO" id="GO:0045892">
    <property type="term" value="P:negative regulation of DNA-templated transcription"/>
    <property type="evidence" value="ECO:0007669"/>
    <property type="project" value="TreeGrafter"/>
</dbReference>
<evidence type="ECO:0000259" key="5">
    <source>
        <dbReference type="PROSITE" id="PS51078"/>
    </source>
</evidence>
<dbReference type="Pfam" id="PF01614">
    <property type="entry name" value="IclR_C"/>
    <property type="match status" value="1"/>
</dbReference>
<dbReference type="GO" id="GO:0003700">
    <property type="term" value="F:DNA-binding transcription factor activity"/>
    <property type="evidence" value="ECO:0007669"/>
    <property type="project" value="TreeGrafter"/>
</dbReference>
<dbReference type="EMBL" id="FOFV01000009">
    <property type="protein sequence ID" value="SER49889.1"/>
    <property type="molecule type" value="Genomic_DNA"/>
</dbReference>
<dbReference type="STRING" id="65499.SAMN04488000_109197"/>
<keyword evidence="3" id="KW-0804">Transcription</keyword>
<dbReference type="GO" id="GO:0003677">
    <property type="term" value="F:DNA binding"/>
    <property type="evidence" value="ECO:0007669"/>
    <property type="project" value="UniProtKB-KW"/>
</dbReference>
<dbReference type="SUPFAM" id="SSF55781">
    <property type="entry name" value="GAF domain-like"/>
    <property type="match status" value="1"/>
</dbReference>
<dbReference type="InterPro" id="IPR036388">
    <property type="entry name" value="WH-like_DNA-bd_sf"/>
</dbReference>
<dbReference type="Proteomes" id="UP000199503">
    <property type="component" value="Unassembled WGS sequence"/>
</dbReference>
<reference evidence="7" key="1">
    <citation type="submission" date="2016-10" db="EMBL/GenBank/DDBJ databases">
        <authorList>
            <person name="Varghese N."/>
            <person name="Submissions S."/>
        </authorList>
    </citation>
    <scope>NUCLEOTIDE SEQUENCE [LARGE SCALE GENOMIC DNA]</scope>
    <source>
        <strain evidence="7">DSM 44437</strain>
    </source>
</reference>
<gene>
    <name evidence="6" type="ORF">SAMN04488000_109197</name>
</gene>
<dbReference type="PROSITE" id="PS51078">
    <property type="entry name" value="ICLR_ED"/>
    <property type="match status" value="1"/>
</dbReference>
<organism evidence="6 7">
    <name type="scientific">Lentzea albida</name>
    <dbReference type="NCBI Taxonomy" id="65499"/>
    <lineage>
        <taxon>Bacteria</taxon>
        <taxon>Bacillati</taxon>
        <taxon>Actinomycetota</taxon>
        <taxon>Actinomycetes</taxon>
        <taxon>Pseudonocardiales</taxon>
        <taxon>Pseudonocardiaceae</taxon>
        <taxon>Lentzea</taxon>
    </lineage>
</organism>
<keyword evidence="2" id="KW-0238">DNA-binding</keyword>
<protein>
    <submittedName>
        <fullName evidence="6">Transcriptional regulator, IclR family</fullName>
    </submittedName>
</protein>
<feature type="domain" description="HTH iclR-type" evidence="4">
    <location>
        <begin position="13"/>
        <end position="73"/>
    </location>
</feature>
<keyword evidence="1" id="KW-0805">Transcription regulation</keyword>
<proteinExistence type="predicted"/>
<keyword evidence="7" id="KW-1185">Reference proteome</keyword>
<dbReference type="Gene3D" id="1.10.10.10">
    <property type="entry name" value="Winged helix-like DNA-binding domain superfamily/Winged helix DNA-binding domain"/>
    <property type="match status" value="1"/>
</dbReference>
<accession>A0A1H9PQ36</accession>
<sequence length="259" mass="27392">MVTGGREPSAKSDTSVGKGLCVLDALATSRAPLGVSEIAHRTGMAKSTIHRLLMSMISHGYVAKVDDRYSLADRVFEVGNRVQVGEVGNLRESAAPYLAELFALTRQTVHLGVLNGSDVLYVDKVAGTSSPRMTTRVGGRRPAYATGLGKALLAFASPPVVKQTLAGSFKRFTAYTVPDAQRMKQSLVRVRETGVATDYEESFLGVACLAAPVWNADATRAVAAISLSCTVSGRSPSRYRTALNDAARQLSAALASGSR</sequence>
<evidence type="ECO:0000313" key="7">
    <source>
        <dbReference type="Proteomes" id="UP000199503"/>
    </source>
</evidence>
<evidence type="ECO:0000313" key="6">
    <source>
        <dbReference type="EMBL" id="SER49889.1"/>
    </source>
</evidence>
<dbReference type="PANTHER" id="PTHR30136:SF24">
    <property type="entry name" value="HTH-TYPE TRANSCRIPTIONAL REPRESSOR ALLR"/>
    <property type="match status" value="1"/>
</dbReference>
<feature type="domain" description="IclR-ED" evidence="5">
    <location>
        <begin position="74"/>
        <end position="256"/>
    </location>
</feature>